<accession>A0A5J4TJL5</accession>
<dbReference type="AlphaFoldDB" id="A0A5J4TJL5"/>
<feature type="non-terminal residue" evidence="2">
    <location>
        <position position="1"/>
    </location>
</feature>
<evidence type="ECO:0000313" key="3">
    <source>
        <dbReference type="Proteomes" id="UP000324800"/>
    </source>
</evidence>
<organism evidence="2 3">
    <name type="scientific">Streblomastix strix</name>
    <dbReference type="NCBI Taxonomy" id="222440"/>
    <lineage>
        <taxon>Eukaryota</taxon>
        <taxon>Metamonada</taxon>
        <taxon>Preaxostyla</taxon>
        <taxon>Oxymonadida</taxon>
        <taxon>Streblomastigidae</taxon>
        <taxon>Streblomastix</taxon>
    </lineage>
</organism>
<gene>
    <name evidence="2" type="ORF">EZS28_046493</name>
</gene>
<feature type="compositionally biased region" description="Basic and acidic residues" evidence="1">
    <location>
        <begin position="43"/>
        <end position="65"/>
    </location>
</feature>
<protein>
    <submittedName>
        <fullName evidence="2">Uncharacterized protein</fullName>
    </submittedName>
</protein>
<reference evidence="2 3" key="1">
    <citation type="submission" date="2019-03" db="EMBL/GenBank/DDBJ databases">
        <title>Single cell metagenomics reveals metabolic interactions within the superorganism composed of flagellate Streblomastix strix and complex community of Bacteroidetes bacteria on its surface.</title>
        <authorList>
            <person name="Treitli S.C."/>
            <person name="Kolisko M."/>
            <person name="Husnik F."/>
            <person name="Keeling P."/>
            <person name="Hampl V."/>
        </authorList>
    </citation>
    <scope>NUCLEOTIDE SEQUENCE [LARGE SCALE GENOMIC DNA]</scope>
    <source>
        <strain evidence="2">ST1C</strain>
    </source>
</reference>
<dbReference type="Proteomes" id="UP000324800">
    <property type="component" value="Unassembled WGS sequence"/>
</dbReference>
<evidence type="ECO:0000313" key="2">
    <source>
        <dbReference type="EMBL" id="KAA6357980.1"/>
    </source>
</evidence>
<comment type="caution">
    <text evidence="2">The sequence shown here is derived from an EMBL/GenBank/DDBJ whole genome shotgun (WGS) entry which is preliminary data.</text>
</comment>
<evidence type="ECO:0000256" key="1">
    <source>
        <dbReference type="SAM" id="MobiDB-lite"/>
    </source>
</evidence>
<proteinExistence type="predicted"/>
<name>A0A5J4TJL5_9EUKA</name>
<dbReference type="EMBL" id="SNRW01030546">
    <property type="protein sequence ID" value="KAA6357980.1"/>
    <property type="molecule type" value="Genomic_DNA"/>
</dbReference>
<sequence length="182" mass="21602">FPTSFASSYLIKTLKDEKKQLKKPPPTPEQLWPLGTPGFPLPRKTEEELQKEKQEQLSQSKDPRFAGKKKKKRKKGPTVIEYDKVEINVLEVQFQQFIQLDYSRQVRFHWVWNTDFENSWIMKKKEVIKAKIMINQLDRIFGQFLFVSCLTMAQSFRLNQKKIIHMEKRIVQMAIGLSFVEP</sequence>
<feature type="region of interest" description="Disordered" evidence="1">
    <location>
        <begin position="16"/>
        <end position="72"/>
    </location>
</feature>